<dbReference type="AlphaFoldDB" id="A0A9P7B784"/>
<evidence type="ECO:0000256" key="2">
    <source>
        <dbReference type="SAM" id="SignalP"/>
    </source>
</evidence>
<sequence length="280" mass="30188">MVGRSFTLSAFVAFVTLCQTCLALHGPFFPVRHNHGSRRSALPSRRDFLRARQAVAPSPTLASEILTRKTNDAIVHHLRALEIDLAEAGEEVGRSAERVKRAVTAAEQPADREYLGEMLHDAVYSILGVVSANTQIRAWPPQLDDVARPAPVGVSVPSDAPRPSPSARSRSKRMAALQKPAPDPVYALEHTLTSLLHITEPVRQVLPTLPPLQRESIQAVLDELHDEAALLAQGILEGRRNTLDEELAMQNIAAQSAELLAAISGSGVPLDPYAAGSLSP</sequence>
<keyword evidence="2" id="KW-0732">Signal</keyword>
<feature type="compositionally biased region" description="Low complexity" evidence="1">
    <location>
        <begin position="155"/>
        <end position="168"/>
    </location>
</feature>
<comment type="caution">
    <text evidence="3">The sequence shown here is derived from an EMBL/GenBank/DDBJ whole genome shotgun (WGS) entry which is preliminary data.</text>
</comment>
<feature type="region of interest" description="Disordered" evidence="1">
    <location>
        <begin position="150"/>
        <end position="180"/>
    </location>
</feature>
<evidence type="ECO:0000313" key="4">
    <source>
        <dbReference type="Proteomes" id="UP000777482"/>
    </source>
</evidence>
<feature type="chain" id="PRO_5040289482" evidence="2">
    <location>
        <begin position="24"/>
        <end position="280"/>
    </location>
</feature>
<feature type="signal peptide" evidence="2">
    <location>
        <begin position="1"/>
        <end position="23"/>
    </location>
</feature>
<dbReference type="Proteomes" id="UP000777482">
    <property type="component" value="Unassembled WGS sequence"/>
</dbReference>
<dbReference type="EMBL" id="PUHQ01000017">
    <property type="protein sequence ID" value="KAG0663847.1"/>
    <property type="molecule type" value="Genomic_DNA"/>
</dbReference>
<dbReference type="OrthoDB" id="2527613at2759"/>
<accession>A0A9P7B784</accession>
<evidence type="ECO:0000313" key="3">
    <source>
        <dbReference type="EMBL" id="KAG0663847.1"/>
    </source>
</evidence>
<evidence type="ECO:0000256" key="1">
    <source>
        <dbReference type="SAM" id="MobiDB-lite"/>
    </source>
</evidence>
<keyword evidence="4" id="KW-1185">Reference proteome</keyword>
<protein>
    <submittedName>
        <fullName evidence="3">Uncharacterized protein</fullName>
    </submittedName>
</protein>
<proteinExistence type="predicted"/>
<name>A0A9P7B784_RHOMI</name>
<organism evidence="3 4">
    <name type="scientific">Rhodotorula mucilaginosa</name>
    <name type="common">Yeast</name>
    <name type="synonym">Rhodotorula rubra</name>
    <dbReference type="NCBI Taxonomy" id="5537"/>
    <lineage>
        <taxon>Eukaryota</taxon>
        <taxon>Fungi</taxon>
        <taxon>Dikarya</taxon>
        <taxon>Basidiomycota</taxon>
        <taxon>Pucciniomycotina</taxon>
        <taxon>Microbotryomycetes</taxon>
        <taxon>Sporidiobolales</taxon>
        <taxon>Sporidiobolaceae</taxon>
        <taxon>Rhodotorula</taxon>
    </lineage>
</organism>
<gene>
    <name evidence="3" type="ORF">C6P46_002072</name>
</gene>
<reference evidence="3 4" key="1">
    <citation type="submission" date="2020-11" db="EMBL/GenBank/DDBJ databases">
        <title>Kefir isolates.</title>
        <authorList>
            <person name="Marcisauskas S."/>
            <person name="Kim Y."/>
            <person name="Blasche S."/>
        </authorList>
    </citation>
    <scope>NUCLEOTIDE SEQUENCE [LARGE SCALE GENOMIC DNA]</scope>
    <source>
        <strain evidence="3 4">KR</strain>
    </source>
</reference>